<reference evidence="2 3" key="1">
    <citation type="submission" date="2019-08" db="EMBL/GenBank/DDBJ databases">
        <title>Whole-genome Sequencing of e-waste polymer degrading bacterium Pseudomonas sp. strain PE08.</title>
        <authorList>
            <person name="Kirdat K."/>
            <person name="Debbarma P."/>
            <person name="Narawade N."/>
            <person name="Suyal D."/>
            <person name="Thorat V."/>
            <person name="Shouche Y."/>
            <person name="Goel R."/>
            <person name="Yadav A."/>
        </authorList>
    </citation>
    <scope>NUCLEOTIDE SEQUENCE [LARGE SCALE GENOMIC DNA]</scope>
    <source>
        <strain evidence="2 3">PE08</strain>
    </source>
</reference>
<dbReference type="KEGG" id="plal:FXN65_25435"/>
<dbReference type="AlphaFoldDB" id="A0A5J6QWJ9"/>
<dbReference type="PROSITE" id="PS51833">
    <property type="entry name" value="HDOD"/>
    <property type="match status" value="1"/>
</dbReference>
<dbReference type="RefSeq" id="WP_151137623.1">
    <property type="nucleotide sequence ID" value="NZ_CP043311.1"/>
</dbReference>
<accession>A0A5J6QWJ9</accession>
<evidence type="ECO:0000313" key="2">
    <source>
        <dbReference type="EMBL" id="QEY65236.1"/>
    </source>
</evidence>
<feature type="domain" description="HDOD" evidence="1">
    <location>
        <begin position="23"/>
        <end position="214"/>
    </location>
</feature>
<protein>
    <submittedName>
        <fullName evidence="2">HDOD domain-containing protein</fullName>
    </submittedName>
</protein>
<evidence type="ECO:0000259" key="1">
    <source>
        <dbReference type="PROSITE" id="PS51833"/>
    </source>
</evidence>
<dbReference type="InterPro" id="IPR013976">
    <property type="entry name" value="HDOD"/>
</dbReference>
<keyword evidence="3" id="KW-1185">Reference proteome</keyword>
<dbReference type="SUPFAM" id="SSF109604">
    <property type="entry name" value="HD-domain/PDEase-like"/>
    <property type="match status" value="1"/>
</dbReference>
<gene>
    <name evidence="2" type="ORF">FXN65_25435</name>
</gene>
<dbReference type="Proteomes" id="UP000327179">
    <property type="component" value="Chromosome"/>
</dbReference>
<sequence length="507" mass="56351">MSTAKPVPRSLDSWIKHLDGVRLPVPAAAHEKVRRALGDSRRSLRDIADLTQDSPALALSLLREANAAGNMLSSPAESLEVALSRLGLKRAEVLLNRLPAVPENDIPQPLRQLQLISQHAAQQANGLFAARLARLWQEIHWCSLLFLSPLWPLLASHPELFDTWEKRVLGEGEPAARVERELLGVPLLRLCQALAEHWKLPDWIIQGYRLLSDDRRMLVKALHIARDNGHPLQQTQQLDADPALSRWLTQPGNTVLLANGLAVSAHVGWGDGHSLRWQRLTGLFMKVPLDELQQQVHQHAAHSGRLHARGDLWHPAEALLWPWNQHRLRREPVAAPPPTADALEDWRRHCGELIREPSPFANVVQLSACARDALESGGMRRVLVLLADRAHSRLLAQQQVGLPKEANGLQLDPNQSQVLRRLLSQPGQLRLGPDNMAQFSALLPGQLKSLFPGHHLLLRSIAVNGRVAMLVVADQDGAPFAEISLRAFAKTAQCIERALASFARRGR</sequence>
<dbReference type="EMBL" id="CP043311">
    <property type="protein sequence ID" value="QEY65236.1"/>
    <property type="molecule type" value="Genomic_DNA"/>
</dbReference>
<dbReference type="Pfam" id="PF08668">
    <property type="entry name" value="HDOD"/>
    <property type="match status" value="1"/>
</dbReference>
<organism evidence="2 3">
    <name type="scientific">Metapseudomonas lalkuanensis</name>
    <dbReference type="NCBI Taxonomy" id="2604832"/>
    <lineage>
        <taxon>Bacteria</taxon>
        <taxon>Pseudomonadati</taxon>
        <taxon>Pseudomonadota</taxon>
        <taxon>Gammaproteobacteria</taxon>
        <taxon>Pseudomonadales</taxon>
        <taxon>Pseudomonadaceae</taxon>
        <taxon>Metapseudomonas</taxon>
    </lineage>
</organism>
<dbReference type="Gene3D" id="1.10.3210.10">
    <property type="entry name" value="Hypothetical protein af1432"/>
    <property type="match status" value="1"/>
</dbReference>
<name>A0A5J6QWJ9_9GAMM</name>
<evidence type="ECO:0000313" key="3">
    <source>
        <dbReference type="Proteomes" id="UP000327179"/>
    </source>
</evidence>
<proteinExistence type="predicted"/>